<feature type="domain" description="MYND-type" evidence="5">
    <location>
        <begin position="9"/>
        <end position="52"/>
    </location>
</feature>
<proteinExistence type="predicted"/>
<sequence length="245" mass="27666">MSLYTPDKCAGCKKTPSEAGVASLKTCAKCKSVWYCDRECQKADWKVHKKICSNSAAGQTAHKIDEGHMNAPPGKVLEKHVPNPFTRLDNGTYLHDRPEKDVYKLLIDCYRMRQEDDYKLEGEVANDSLYGGASTSIAPFRRFIRLAEKRPKLLPPWWNAEKKKECEAFGTKDKFSNLGYATEKQDVIDHYGNLKMPMQLRMLGEVVYGRGPGGQNGDGMRKMMVMMEKGEGPNMVSSFLSLNLR</sequence>
<dbReference type="InterPro" id="IPR002893">
    <property type="entry name" value="Znf_MYND"/>
</dbReference>
<name>A0A2V1DAQ5_9PLEO</name>
<dbReference type="InterPro" id="IPR024119">
    <property type="entry name" value="TF_DEAF-1"/>
</dbReference>
<keyword evidence="1" id="KW-0479">Metal-binding</keyword>
<dbReference type="Proteomes" id="UP000244855">
    <property type="component" value="Unassembled WGS sequence"/>
</dbReference>
<accession>A0A2V1DAQ5</accession>
<evidence type="ECO:0000256" key="4">
    <source>
        <dbReference type="PROSITE-ProRule" id="PRU00134"/>
    </source>
</evidence>
<dbReference type="Gene3D" id="6.10.140.2220">
    <property type="match status" value="1"/>
</dbReference>
<dbReference type="GO" id="GO:0000981">
    <property type="term" value="F:DNA-binding transcription factor activity, RNA polymerase II-specific"/>
    <property type="evidence" value="ECO:0007669"/>
    <property type="project" value="TreeGrafter"/>
</dbReference>
<evidence type="ECO:0000256" key="1">
    <source>
        <dbReference type="ARBA" id="ARBA00022723"/>
    </source>
</evidence>
<dbReference type="AlphaFoldDB" id="A0A2V1DAQ5"/>
<keyword evidence="3" id="KW-0862">Zinc</keyword>
<evidence type="ECO:0000259" key="5">
    <source>
        <dbReference type="PROSITE" id="PS50865"/>
    </source>
</evidence>
<dbReference type="PROSITE" id="PS01360">
    <property type="entry name" value="ZF_MYND_1"/>
    <property type="match status" value="1"/>
</dbReference>
<dbReference type="SUPFAM" id="SSF144232">
    <property type="entry name" value="HIT/MYND zinc finger-like"/>
    <property type="match status" value="1"/>
</dbReference>
<dbReference type="PROSITE" id="PS50865">
    <property type="entry name" value="ZF_MYND_2"/>
    <property type="match status" value="1"/>
</dbReference>
<dbReference type="STRING" id="97972.A0A2V1DAQ5"/>
<dbReference type="Pfam" id="PF01753">
    <property type="entry name" value="zf-MYND"/>
    <property type="match status" value="1"/>
</dbReference>
<dbReference type="PANTHER" id="PTHR10237:SF14">
    <property type="entry name" value="MYND-TYPE DOMAIN-CONTAINING PROTEIN"/>
    <property type="match status" value="1"/>
</dbReference>
<keyword evidence="2 4" id="KW-0863">Zinc-finger</keyword>
<reference evidence="6 7" key="1">
    <citation type="journal article" date="2018" name="Sci. Rep.">
        <title>Comparative genomics provides insights into the lifestyle and reveals functional heterogeneity of dark septate endophytic fungi.</title>
        <authorList>
            <person name="Knapp D.G."/>
            <person name="Nemeth J.B."/>
            <person name="Barry K."/>
            <person name="Hainaut M."/>
            <person name="Henrissat B."/>
            <person name="Johnson J."/>
            <person name="Kuo A."/>
            <person name="Lim J.H.P."/>
            <person name="Lipzen A."/>
            <person name="Nolan M."/>
            <person name="Ohm R.A."/>
            <person name="Tamas L."/>
            <person name="Grigoriev I.V."/>
            <person name="Spatafora J.W."/>
            <person name="Nagy L.G."/>
            <person name="Kovacs G.M."/>
        </authorList>
    </citation>
    <scope>NUCLEOTIDE SEQUENCE [LARGE SCALE GENOMIC DNA]</scope>
    <source>
        <strain evidence="6 7">DSE2036</strain>
    </source>
</reference>
<organism evidence="6 7">
    <name type="scientific">Periconia macrospinosa</name>
    <dbReference type="NCBI Taxonomy" id="97972"/>
    <lineage>
        <taxon>Eukaryota</taxon>
        <taxon>Fungi</taxon>
        <taxon>Dikarya</taxon>
        <taxon>Ascomycota</taxon>
        <taxon>Pezizomycotina</taxon>
        <taxon>Dothideomycetes</taxon>
        <taxon>Pleosporomycetidae</taxon>
        <taxon>Pleosporales</taxon>
        <taxon>Massarineae</taxon>
        <taxon>Periconiaceae</taxon>
        <taxon>Periconia</taxon>
    </lineage>
</organism>
<dbReference type="GO" id="GO:0008270">
    <property type="term" value="F:zinc ion binding"/>
    <property type="evidence" value="ECO:0007669"/>
    <property type="project" value="UniProtKB-KW"/>
</dbReference>
<protein>
    <recommendedName>
        <fullName evidence="5">MYND-type domain-containing protein</fullName>
    </recommendedName>
</protein>
<evidence type="ECO:0000313" key="6">
    <source>
        <dbReference type="EMBL" id="PVH95180.1"/>
    </source>
</evidence>
<evidence type="ECO:0000256" key="3">
    <source>
        <dbReference type="ARBA" id="ARBA00022833"/>
    </source>
</evidence>
<dbReference type="EMBL" id="KZ805505">
    <property type="protein sequence ID" value="PVH95180.1"/>
    <property type="molecule type" value="Genomic_DNA"/>
</dbReference>
<evidence type="ECO:0000256" key="2">
    <source>
        <dbReference type="ARBA" id="ARBA00022771"/>
    </source>
</evidence>
<gene>
    <name evidence="6" type="ORF">DM02DRAFT_618079</name>
</gene>
<evidence type="ECO:0000313" key="7">
    <source>
        <dbReference type="Proteomes" id="UP000244855"/>
    </source>
</evidence>
<keyword evidence="7" id="KW-1185">Reference proteome</keyword>
<dbReference type="OrthoDB" id="432970at2759"/>
<dbReference type="PANTHER" id="PTHR10237">
    <property type="entry name" value="DEFORMED EPIDERMAL AUTOREGULATORY FACTOR 1 HOMOLOG SUPPRESSIN"/>
    <property type="match status" value="1"/>
</dbReference>
<dbReference type="GO" id="GO:0005634">
    <property type="term" value="C:nucleus"/>
    <property type="evidence" value="ECO:0007669"/>
    <property type="project" value="TreeGrafter"/>
</dbReference>